<dbReference type="Proteomes" id="UP000251047">
    <property type="component" value="Unassembled WGS sequence"/>
</dbReference>
<dbReference type="Pfam" id="PF00293">
    <property type="entry name" value="NUDIX"/>
    <property type="match status" value="1"/>
</dbReference>
<dbReference type="PANTHER" id="PTHR21340">
    <property type="entry name" value="DIADENOSINE 5,5-P1,P4-TETRAPHOSPHATE PYROPHOSPHOHYDROLASE MUTT"/>
    <property type="match status" value="1"/>
</dbReference>
<dbReference type="PROSITE" id="PS51462">
    <property type="entry name" value="NUDIX"/>
    <property type="match status" value="1"/>
</dbReference>
<dbReference type="Pfam" id="PF00300">
    <property type="entry name" value="His_Phos_1"/>
    <property type="match status" value="1"/>
</dbReference>
<gene>
    <name evidence="5" type="ORF">CWC39_09365</name>
</gene>
<comment type="similarity">
    <text evidence="1 3">Belongs to the Nudix hydrolase family.</text>
</comment>
<dbReference type="InterPro" id="IPR029033">
    <property type="entry name" value="His_PPase_superfam"/>
</dbReference>
<dbReference type="GO" id="GO:0006167">
    <property type="term" value="P:AMP biosynthetic process"/>
    <property type="evidence" value="ECO:0007669"/>
    <property type="project" value="TreeGrafter"/>
</dbReference>
<evidence type="ECO:0000256" key="3">
    <source>
        <dbReference type="RuleBase" id="RU003476"/>
    </source>
</evidence>
<sequence length="339" mass="36657">MISHTGTGDLSTSLAMAHHGTGHVGRIGSSPAEEFARPTFAAGALLWRHSKSATGRAEGTDIEIALIHRPRYDDWTLPKGKVDPGENLPGTAVREIREETGFEARLGWLLGYVHYPVGSRTKVVYYWTAEAIGGKFEANEESDDLKWVAPNKAAKMLSYDIDRDVVEAGRAMLALGCDRRGLYIRHGKAHERKGWGGDDDLRPLNKKGRRQSEMLSSAVEGYRPEAVFSAKPDRCVHTATPVAQDLGLTVEVEPELGDAGWSVSPDVALSAFARATADTPVSAVIAQGAVIPGVLARLAGQNGVEIEDLRCKKSSIWVLHFAGEELLGLDYLASPLPVK</sequence>
<comment type="caution">
    <text evidence="5">The sequence shown here is derived from an EMBL/GenBank/DDBJ whole genome shotgun (WGS) entry which is preliminary data.</text>
</comment>
<dbReference type="GO" id="GO:0004081">
    <property type="term" value="F:bis(5'-nucleosyl)-tetraphosphatase (asymmetrical) activity"/>
    <property type="evidence" value="ECO:0007669"/>
    <property type="project" value="TreeGrafter"/>
</dbReference>
<dbReference type="InterPro" id="IPR051325">
    <property type="entry name" value="Nudix_hydrolase_domain"/>
</dbReference>
<dbReference type="AlphaFoldDB" id="A0A364V9G8"/>
<dbReference type="RefSeq" id="WP_112770208.1">
    <property type="nucleotide sequence ID" value="NZ_PHQP01000096.1"/>
</dbReference>
<evidence type="ECO:0000256" key="2">
    <source>
        <dbReference type="ARBA" id="ARBA00022801"/>
    </source>
</evidence>
<protein>
    <submittedName>
        <fullName evidence="5">NTP pyrophosphohydrolase</fullName>
    </submittedName>
</protein>
<name>A0A364V9G8_9CORY</name>
<dbReference type="InterPro" id="IPR013078">
    <property type="entry name" value="His_Pase_superF_clade-1"/>
</dbReference>
<dbReference type="InterPro" id="IPR000086">
    <property type="entry name" value="NUDIX_hydrolase_dom"/>
</dbReference>
<dbReference type="InterPro" id="IPR020084">
    <property type="entry name" value="NUDIX_hydrolase_CS"/>
</dbReference>
<dbReference type="Gene3D" id="3.90.79.10">
    <property type="entry name" value="Nucleoside Triphosphate Pyrophosphohydrolase"/>
    <property type="match status" value="1"/>
</dbReference>
<dbReference type="InterPro" id="IPR015797">
    <property type="entry name" value="NUDIX_hydrolase-like_dom_sf"/>
</dbReference>
<evidence type="ECO:0000313" key="5">
    <source>
        <dbReference type="EMBL" id="RAV33271.1"/>
    </source>
</evidence>
<organism evidence="5 6">
    <name type="scientific">Corynebacterium heidelbergense</name>
    <dbReference type="NCBI Taxonomy" id="2055947"/>
    <lineage>
        <taxon>Bacteria</taxon>
        <taxon>Bacillati</taxon>
        <taxon>Actinomycetota</taxon>
        <taxon>Actinomycetes</taxon>
        <taxon>Mycobacteriales</taxon>
        <taxon>Corynebacteriaceae</taxon>
        <taxon>Corynebacterium</taxon>
    </lineage>
</organism>
<dbReference type="Gene3D" id="3.40.50.1240">
    <property type="entry name" value="Phosphoglycerate mutase-like"/>
    <property type="match status" value="1"/>
</dbReference>
<dbReference type="CDD" id="cd03673">
    <property type="entry name" value="NUDIX_Ap6A_hydrolase"/>
    <property type="match status" value="1"/>
</dbReference>
<dbReference type="SUPFAM" id="SSF53254">
    <property type="entry name" value="Phosphoglycerate mutase-like"/>
    <property type="match status" value="1"/>
</dbReference>
<reference evidence="5 6" key="1">
    <citation type="journal article" date="2018" name="Syst. Appl. Microbiol.">
        <title>Corynebacterium heidelbergense sp. nov., isolated from the preen glands of Egyptian geese (Alopochen aegyptiacus).</title>
        <authorList>
            <person name="Braun M.S."/>
            <person name="Wang E."/>
            <person name="Zimmermann S."/>
            <person name="Wink M."/>
        </authorList>
    </citation>
    <scope>NUCLEOTIDE SEQUENCE [LARGE SCALE GENOMIC DNA]</scope>
    <source>
        <strain evidence="5 6">DSM 104638</strain>
    </source>
</reference>
<dbReference type="EMBL" id="PHQP01000096">
    <property type="protein sequence ID" value="RAV33271.1"/>
    <property type="molecule type" value="Genomic_DNA"/>
</dbReference>
<dbReference type="PANTHER" id="PTHR21340:SF0">
    <property type="entry name" value="BIS(5'-NUCLEOSYL)-TETRAPHOSPHATASE [ASYMMETRICAL]"/>
    <property type="match status" value="1"/>
</dbReference>
<evidence type="ECO:0000256" key="1">
    <source>
        <dbReference type="ARBA" id="ARBA00005582"/>
    </source>
</evidence>
<dbReference type="PROSITE" id="PS00893">
    <property type="entry name" value="NUDIX_BOX"/>
    <property type="match status" value="1"/>
</dbReference>
<dbReference type="GO" id="GO:0006754">
    <property type="term" value="P:ATP biosynthetic process"/>
    <property type="evidence" value="ECO:0007669"/>
    <property type="project" value="TreeGrafter"/>
</dbReference>
<proteinExistence type="inferred from homology"/>
<accession>A0A364V9G8</accession>
<dbReference type="PRINTS" id="PR00502">
    <property type="entry name" value="NUDIXFAMILY"/>
</dbReference>
<keyword evidence="2 3" id="KW-0378">Hydrolase</keyword>
<evidence type="ECO:0000313" key="6">
    <source>
        <dbReference type="Proteomes" id="UP000251047"/>
    </source>
</evidence>
<dbReference type="SUPFAM" id="SSF55811">
    <property type="entry name" value="Nudix"/>
    <property type="match status" value="1"/>
</dbReference>
<dbReference type="InterPro" id="IPR020476">
    <property type="entry name" value="Nudix_hydrolase"/>
</dbReference>
<evidence type="ECO:0000259" key="4">
    <source>
        <dbReference type="PROSITE" id="PS51462"/>
    </source>
</evidence>
<feature type="domain" description="Nudix hydrolase" evidence="4">
    <location>
        <begin position="46"/>
        <end position="171"/>
    </location>
</feature>
<dbReference type="OrthoDB" id="4287477at2"/>
<dbReference type="CDD" id="cd07040">
    <property type="entry name" value="HP"/>
    <property type="match status" value="1"/>
</dbReference>